<reference evidence="9 10" key="1">
    <citation type="submission" date="2016-11" db="EMBL/GenBank/DDBJ databases">
        <authorList>
            <person name="Jaros S."/>
            <person name="Januszkiewicz K."/>
            <person name="Wedrychowicz H."/>
        </authorList>
    </citation>
    <scope>NUCLEOTIDE SEQUENCE [LARGE SCALE GENOMIC DNA]</scope>
    <source>
        <strain evidence="9 10">Y1</strain>
    </source>
</reference>
<comment type="similarity">
    <text evidence="1 8">Belongs to the SOS response-associated peptidase family.</text>
</comment>
<dbReference type="SUPFAM" id="SSF143081">
    <property type="entry name" value="BB1717-like"/>
    <property type="match status" value="1"/>
</dbReference>
<gene>
    <name evidence="9" type="ORF">SAMN04487860_10560</name>
</gene>
<dbReference type="InterPro" id="IPR036590">
    <property type="entry name" value="SRAP-like"/>
</dbReference>
<dbReference type="EC" id="3.4.-.-" evidence="8"/>
<keyword evidence="5" id="KW-0190">Covalent protein-DNA linkage</keyword>
<dbReference type="OrthoDB" id="9782620at2"/>
<dbReference type="GO" id="GO:0008233">
    <property type="term" value="F:peptidase activity"/>
    <property type="evidence" value="ECO:0007669"/>
    <property type="project" value="UniProtKB-KW"/>
</dbReference>
<evidence type="ECO:0000256" key="5">
    <source>
        <dbReference type="ARBA" id="ARBA00023124"/>
    </source>
</evidence>
<keyword evidence="6" id="KW-0238">DNA-binding</keyword>
<evidence type="ECO:0000256" key="3">
    <source>
        <dbReference type="ARBA" id="ARBA00022763"/>
    </source>
</evidence>
<dbReference type="Pfam" id="PF02586">
    <property type="entry name" value="SRAP"/>
    <property type="match status" value="1"/>
</dbReference>
<evidence type="ECO:0000313" key="9">
    <source>
        <dbReference type="EMBL" id="SHM46521.1"/>
    </source>
</evidence>
<dbReference type="Proteomes" id="UP000184394">
    <property type="component" value="Unassembled WGS sequence"/>
</dbReference>
<dbReference type="GO" id="GO:0003697">
    <property type="term" value="F:single-stranded DNA binding"/>
    <property type="evidence" value="ECO:0007669"/>
    <property type="project" value="InterPro"/>
</dbReference>
<evidence type="ECO:0000256" key="4">
    <source>
        <dbReference type="ARBA" id="ARBA00022801"/>
    </source>
</evidence>
<proteinExistence type="inferred from homology"/>
<dbReference type="PANTHER" id="PTHR13604:SF0">
    <property type="entry name" value="ABASIC SITE PROCESSING PROTEIN HMCES"/>
    <property type="match status" value="1"/>
</dbReference>
<keyword evidence="2 8" id="KW-0645">Protease</keyword>
<dbReference type="AlphaFoldDB" id="A0A1M7J0L5"/>
<protein>
    <recommendedName>
        <fullName evidence="8">Abasic site processing protein</fullName>
        <ecNumber evidence="8">3.4.-.-</ecNumber>
    </recommendedName>
</protein>
<evidence type="ECO:0000256" key="6">
    <source>
        <dbReference type="ARBA" id="ARBA00023125"/>
    </source>
</evidence>
<evidence type="ECO:0000256" key="2">
    <source>
        <dbReference type="ARBA" id="ARBA00022670"/>
    </source>
</evidence>
<keyword evidence="3" id="KW-0227">DNA damage</keyword>
<accession>A0A1M7J0L5</accession>
<sequence>MCMSLRIEPKEMAEVLIKIRKMSFAQEMSIKLGKSLIMSGDLYPSDIAPVLAPNKYGKKAIFPMACGFTHQATPKPLANCRIETADRKPLWRDSWYRRRCVIPSSWYYELGYPLYDEDSRSMIEHRNTKKIKFAIQTEGSDITYIAGLYRYEEHCDMQVPMFSILTREAAGTVRDIHDRMPLILDKENILDWIRTDGDSSDIVEKALTNMVFEKAVEYHRSPNELITM</sequence>
<evidence type="ECO:0000256" key="8">
    <source>
        <dbReference type="RuleBase" id="RU364100"/>
    </source>
</evidence>
<dbReference type="RefSeq" id="WP_072950078.1">
    <property type="nucleotide sequence ID" value="NZ_FRCT01000005.1"/>
</dbReference>
<dbReference type="Gene3D" id="3.90.1680.10">
    <property type="entry name" value="SOS response associated peptidase-like"/>
    <property type="match status" value="1"/>
</dbReference>
<evidence type="ECO:0000256" key="7">
    <source>
        <dbReference type="ARBA" id="ARBA00023239"/>
    </source>
</evidence>
<keyword evidence="4 8" id="KW-0378">Hydrolase</keyword>
<dbReference type="GO" id="GO:0016829">
    <property type="term" value="F:lyase activity"/>
    <property type="evidence" value="ECO:0007669"/>
    <property type="project" value="UniProtKB-KW"/>
</dbReference>
<dbReference type="EMBL" id="FRCT01000005">
    <property type="protein sequence ID" value="SHM46521.1"/>
    <property type="molecule type" value="Genomic_DNA"/>
</dbReference>
<dbReference type="PANTHER" id="PTHR13604">
    <property type="entry name" value="DC12-RELATED"/>
    <property type="match status" value="1"/>
</dbReference>
<name>A0A1M7J0L5_RUMFL</name>
<keyword evidence="7" id="KW-0456">Lyase</keyword>
<evidence type="ECO:0000313" key="10">
    <source>
        <dbReference type="Proteomes" id="UP000184394"/>
    </source>
</evidence>
<organism evidence="9 10">
    <name type="scientific">Ruminococcus flavefaciens</name>
    <dbReference type="NCBI Taxonomy" id="1265"/>
    <lineage>
        <taxon>Bacteria</taxon>
        <taxon>Bacillati</taxon>
        <taxon>Bacillota</taxon>
        <taxon>Clostridia</taxon>
        <taxon>Eubacteriales</taxon>
        <taxon>Oscillospiraceae</taxon>
        <taxon>Ruminococcus</taxon>
    </lineage>
</organism>
<dbReference type="GO" id="GO:0006508">
    <property type="term" value="P:proteolysis"/>
    <property type="evidence" value="ECO:0007669"/>
    <property type="project" value="UniProtKB-KW"/>
</dbReference>
<evidence type="ECO:0000256" key="1">
    <source>
        <dbReference type="ARBA" id="ARBA00008136"/>
    </source>
</evidence>
<dbReference type="InterPro" id="IPR003738">
    <property type="entry name" value="SRAP"/>
</dbReference>
<dbReference type="GO" id="GO:0106300">
    <property type="term" value="P:protein-DNA covalent cross-linking repair"/>
    <property type="evidence" value="ECO:0007669"/>
    <property type="project" value="InterPro"/>
</dbReference>